<sequence length="569" mass="64303">MRMLEVEVGYPGLGHPIATLTGVLINRHACLGQFFSIMDAESQELLDFAVGLFDNHLKLRPWLKNEGPHRGTSCWGTELERGNLLYVQEIQVKEKFRHLGVGSWTLQKLCASKYVKKDDYIYCWPAPIVTGYHHSLGSNSTELKQLSNFFRKNNFRRIGLTQFFAYSPNKDHPSRRISPSDDVDPSKTWVDPIPAGLNISLFDPVAAQALRETQDARIKKYYLHVAIEEDKTKAIISTITKFHSQDPDCIHVQDDFGFFPVHIAVMSENYDALKTLVSLGIRDALDSRDNTRNLTPREILSKNLLRQRDKTDIDLQPWGGYRRTLLLMRVLMKRAMGEVVEMPDDDYVLKKKWGCTCDQCLEGWLSPRMSYRLKAEAESMAEHLASITAGKNPQELVPVGVIQMSGALSHIPKKYWKSLQYIFATGYRVILLAIAGSLTKGLVPSVPCVFNRLSDVPEDRLAAKHFLQRGSGGTVDRALDCIVFLARLGAFAAGNKYDRWEGEMRIDGSSSSEAATAWRALPTCTNDLEFRMVRDRLPLGHKIDGPYGNRSKLKGSYPDRPLVTVFFSD</sequence>
<organism evidence="1 2">
    <name type="scientific">Hohenbuehelia grisea</name>
    <dbReference type="NCBI Taxonomy" id="104357"/>
    <lineage>
        <taxon>Eukaryota</taxon>
        <taxon>Fungi</taxon>
        <taxon>Dikarya</taxon>
        <taxon>Basidiomycota</taxon>
        <taxon>Agaricomycotina</taxon>
        <taxon>Agaricomycetes</taxon>
        <taxon>Agaricomycetidae</taxon>
        <taxon>Agaricales</taxon>
        <taxon>Pleurotineae</taxon>
        <taxon>Pleurotaceae</taxon>
        <taxon>Hohenbuehelia</taxon>
    </lineage>
</organism>
<dbReference type="EMBL" id="JASNQZ010000001">
    <property type="protein sequence ID" value="KAL0961304.1"/>
    <property type="molecule type" value="Genomic_DNA"/>
</dbReference>
<dbReference type="InterPro" id="IPR036770">
    <property type="entry name" value="Ankyrin_rpt-contain_sf"/>
</dbReference>
<gene>
    <name evidence="1" type="ORF">HGRIS_006263</name>
</gene>
<name>A0ABR3K0J3_9AGAR</name>
<evidence type="ECO:0000313" key="2">
    <source>
        <dbReference type="Proteomes" id="UP001556367"/>
    </source>
</evidence>
<evidence type="ECO:0008006" key="3">
    <source>
        <dbReference type="Google" id="ProtNLM"/>
    </source>
</evidence>
<comment type="caution">
    <text evidence="1">The sequence shown here is derived from an EMBL/GenBank/DDBJ whole genome shotgun (WGS) entry which is preliminary data.</text>
</comment>
<keyword evidence="2" id="KW-1185">Reference proteome</keyword>
<accession>A0ABR3K0J3</accession>
<evidence type="ECO:0000313" key="1">
    <source>
        <dbReference type="EMBL" id="KAL0961304.1"/>
    </source>
</evidence>
<protein>
    <recommendedName>
        <fullName evidence="3">N-acetyltransferase domain-containing protein</fullName>
    </recommendedName>
</protein>
<dbReference type="Gene3D" id="1.25.40.20">
    <property type="entry name" value="Ankyrin repeat-containing domain"/>
    <property type="match status" value="1"/>
</dbReference>
<reference evidence="2" key="1">
    <citation type="submission" date="2024-06" db="EMBL/GenBank/DDBJ databases">
        <title>Multi-omics analyses provide insights into the biosynthesis of the anticancer antibiotic pleurotin in Hohenbuehelia grisea.</title>
        <authorList>
            <person name="Weaver J.A."/>
            <person name="Alberti F."/>
        </authorList>
    </citation>
    <scope>NUCLEOTIDE SEQUENCE [LARGE SCALE GENOMIC DNA]</scope>
    <source>
        <strain evidence="2">T-177</strain>
    </source>
</reference>
<dbReference type="Proteomes" id="UP001556367">
    <property type="component" value="Unassembled WGS sequence"/>
</dbReference>
<proteinExistence type="predicted"/>
<dbReference type="SUPFAM" id="SSF48403">
    <property type="entry name" value="Ankyrin repeat"/>
    <property type="match status" value="1"/>
</dbReference>